<protein>
    <submittedName>
        <fullName evidence="1">Uncharacterized protein</fullName>
    </submittedName>
</protein>
<reference evidence="1 2" key="1">
    <citation type="submission" date="2017-01" db="EMBL/GenBank/DDBJ databases">
        <title>Genome Analysis of Deinococcus marmoris KOPRI26562.</title>
        <authorList>
            <person name="Kim J.H."/>
            <person name="Oh H.-M."/>
        </authorList>
    </citation>
    <scope>NUCLEOTIDE SEQUENCE [LARGE SCALE GENOMIC DNA]</scope>
    <source>
        <strain evidence="1 2">KOPRI26562</strain>
    </source>
</reference>
<dbReference type="EMBL" id="MSTI01000068">
    <property type="protein sequence ID" value="OLV18413.1"/>
    <property type="molecule type" value="Genomic_DNA"/>
</dbReference>
<gene>
    <name evidence="1" type="ORF">BOO71_0006334</name>
</gene>
<dbReference type="STRING" id="249408.BOO71_0006334"/>
<comment type="caution">
    <text evidence="1">The sequence shown here is derived from an EMBL/GenBank/DDBJ whole genome shotgun (WGS) entry which is preliminary data.</text>
</comment>
<sequence length="57" mass="6216">MLHVTPEQWHIYQLARQTGSDGGDLCGRAVMSGERALLVFSPELPGSSRRPPQGDLP</sequence>
<keyword evidence="2" id="KW-1185">Reference proteome</keyword>
<accession>A0A1U7NZS0</accession>
<evidence type="ECO:0000313" key="1">
    <source>
        <dbReference type="EMBL" id="OLV18413.1"/>
    </source>
</evidence>
<organism evidence="1 2">
    <name type="scientific">Deinococcus marmoris</name>
    <dbReference type="NCBI Taxonomy" id="249408"/>
    <lineage>
        <taxon>Bacteria</taxon>
        <taxon>Thermotogati</taxon>
        <taxon>Deinococcota</taxon>
        <taxon>Deinococci</taxon>
        <taxon>Deinococcales</taxon>
        <taxon>Deinococcaceae</taxon>
        <taxon>Deinococcus</taxon>
    </lineage>
</organism>
<name>A0A1U7NZS0_9DEIO</name>
<proteinExistence type="predicted"/>
<dbReference type="Proteomes" id="UP000186607">
    <property type="component" value="Unassembled WGS sequence"/>
</dbReference>
<evidence type="ECO:0000313" key="2">
    <source>
        <dbReference type="Proteomes" id="UP000186607"/>
    </source>
</evidence>
<dbReference type="AlphaFoldDB" id="A0A1U7NZS0"/>